<protein>
    <submittedName>
        <fullName evidence="1">Uncharacterized protein</fullName>
    </submittedName>
</protein>
<dbReference type="RefSeq" id="WP_221768575.1">
    <property type="nucleotide sequence ID" value="NZ_AP025145.1"/>
</dbReference>
<accession>A0AAV5NNY7</accession>
<reference evidence="2" key="1">
    <citation type="journal article" date="2019" name="Int. J. Syst. Evol. Microbiol.">
        <title>The Global Catalogue of Microorganisms (GCM) 10K type strain sequencing project: providing services to taxonomists for standard genome sequencing and annotation.</title>
        <authorList>
            <consortium name="The Broad Institute Genomics Platform"/>
            <consortium name="The Broad Institute Genome Sequencing Center for Infectious Disease"/>
            <person name="Wu L."/>
            <person name="Ma J."/>
        </authorList>
    </citation>
    <scope>NUCLEOTIDE SEQUENCE [LARGE SCALE GENOMIC DNA]</scope>
    <source>
        <strain evidence="2">NBRC 15640</strain>
    </source>
</reference>
<gene>
    <name evidence="1" type="ORF">GCM10007932_16970</name>
</gene>
<organism evidence="1 2">
    <name type="scientific">Vibrio penaeicida</name>
    <dbReference type="NCBI Taxonomy" id="104609"/>
    <lineage>
        <taxon>Bacteria</taxon>
        <taxon>Pseudomonadati</taxon>
        <taxon>Pseudomonadota</taxon>
        <taxon>Gammaproteobacteria</taxon>
        <taxon>Vibrionales</taxon>
        <taxon>Vibrionaceae</taxon>
        <taxon>Vibrio</taxon>
    </lineage>
</organism>
<name>A0AAV5NNY7_9VIBR</name>
<dbReference type="Proteomes" id="UP001156690">
    <property type="component" value="Unassembled WGS sequence"/>
</dbReference>
<evidence type="ECO:0000313" key="1">
    <source>
        <dbReference type="EMBL" id="GLQ72337.1"/>
    </source>
</evidence>
<evidence type="ECO:0000313" key="2">
    <source>
        <dbReference type="Proteomes" id="UP001156690"/>
    </source>
</evidence>
<keyword evidence="2" id="KW-1185">Reference proteome</keyword>
<dbReference type="EMBL" id="BSNX01000013">
    <property type="protein sequence ID" value="GLQ72337.1"/>
    <property type="molecule type" value="Genomic_DNA"/>
</dbReference>
<sequence length="188" mass="21285">MDHSVSPQERAFIQSGNLELFWKSRLAKKDPVARIGYALWVSDVSKLKHEIQRGESSFWNNKGFAYWETMARSTVVNLAVGLEKGGFRGTFGEMRAKIKEVGLEVARQHVRFVSSDFKNKFGDIPGKLSLKQMADYHHIAFKKFNIPSDFYGGTWLSVVPDSIEFKTYGDLYCHDCDSATGYQGATAR</sequence>
<proteinExistence type="predicted"/>
<comment type="caution">
    <text evidence="1">The sequence shown here is derived from an EMBL/GenBank/DDBJ whole genome shotgun (WGS) entry which is preliminary data.</text>
</comment>
<dbReference type="AlphaFoldDB" id="A0AAV5NNY7"/>